<accession>A0ABV5G3A0</accession>
<evidence type="ECO:0000313" key="2">
    <source>
        <dbReference type="Proteomes" id="UP001589575"/>
    </source>
</evidence>
<reference evidence="1 2" key="1">
    <citation type="submission" date="2024-09" db="EMBL/GenBank/DDBJ databases">
        <authorList>
            <person name="Sun Q."/>
            <person name="Mori K."/>
        </authorList>
    </citation>
    <scope>NUCLEOTIDE SEQUENCE [LARGE SCALE GENOMIC DNA]</scope>
    <source>
        <strain evidence="1 2">CCM 7609</strain>
    </source>
</reference>
<comment type="caution">
    <text evidence="1">The sequence shown here is derived from an EMBL/GenBank/DDBJ whole genome shotgun (WGS) entry which is preliminary data.</text>
</comment>
<gene>
    <name evidence="1" type="ORF">ACFFX0_20300</name>
</gene>
<proteinExistence type="predicted"/>
<sequence length="93" mass="10100">MRAPPAIPIRASTGAVRRAPWPLQPLKWLSWWVLSMVLGDAPASATSPPSRSSSGQRQCRGDVVWTAFGQLGRCDPRHDCSFHCSKSGARSTP</sequence>
<dbReference type="EMBL" id="JBHMFI010000001">
    <property type="protein sequence ID" value="MFB9073412.1"/>
    <property type="molecule type" value="Genomic_DNA"/>
</dbReference>
<protein>
    <recommendedName>
        <fullName evidence="3">Secreted protein</fullName>
    </recommendedName>
</protein>
<keyword evidence="2" id="KW-1185">Reference proteome</keyword>
<evidence type="ECO:0008006" key="3">
    <source>
        <dbReference type="Google" id="ProtNLM"/>
    </source>
</evidence>
<evidence type="ECO:0000313" key="1">
    <source>
        <dbReference type="EMBL" id="MFB9073412.1"/>
    </source>
</evidence>
<name>A0ABV5G3A0_9MICC</name>
<dbReference type="Proteomes" id="UP001589575">
    <property type="component" value="Unassembled WGS sequence"/>
</dbReference>
<organism evidence="1 2">
    <name type="scientific">Citricoccus parietis</name>
    <dbReference type="NCBI Taxonomy" id="592307"/>
    <lineage>
        <taxon>Bacteria</taxon>
        <taxon>Bacillati</taxon>
        <taxon>Actinomycetota</taxon>
        <taxon>Actinomycetes</taxon>
        <taxon>Micrococcales</taxon>
        <taxon>Micrococcaceae</taxon>
        <taxon>Citricoccus</taxon>
    </lineage>
</organism>